<evidence type="ECO:0000256" key="1">
    <source>
        <dbReference type="ARBA" id="ARBA00022553"/>
    </source>
</evidence>
<dbReference type="AlphaFoldDB" id="A0A2R5LB77"/>
<dbReference type="SUPFAM" id="SSF49764">
    <property type="entry name" value="HSP20-like chaperones"/>
    <property type="match status" value="1"/>
</dbReference>
<dbReference type="PANTHER" id="PTHR12356:SF19">
    <property type="entry name" value="NUDC DOMAIN-CONTAINING PROTEIN 3"/>
    <property type="match status" value="1"/>
</dbReference>
<dbReference type="InterPro" id="IPR008978">
    <property type="entry name" value="HSP20-like_chaperone"/>
</dbReference>
<dbReference type="PROSITE" id="PS51203">
    <property type="entry name" value="CS"/>
    <property type="match status" value="1"/>
</dbReference>
<feature type="compositionally biased region" description="Acidic residues" evidence="2">
    <location>
        <begin position="103"/>
        <end position="114"/>
    </location>
</feature>
<dbReference type="GO" id="GO:0005737">
    <property type="term" value="C:cytoplasm"/>
    <property type="evidence" value="ECO:0007669"/>
    <property type="project" value="TreeGrafter"/>
</dbReference>
<reference evidence="4" key="1">
    <citation type="submission" date="2018-03" db="EMBL/GenBank/DDBJ databases">
        <title>The relapsing fever spirochete Borrelia turicatae persists in the highly oxidative environment of its soft-bodied tick vector.</title>
        <authorList>
            <person name="Bourret T.J."/>
            <person name="Boyle W.K."/>
            <person name="Valenzuela J.G."/>
            <person name="Oliveira F."/>
            <person name="Lopez J.E."/>
        </authorList>
    </citation>
    <scope>NUCLEOTIDE SEQUENCE</scope>
    <source>
        <strain evidence="4">Kansas strain/isolate</strain>
        <tissue evidence="4">Salivary glands</tissue>
    </source>
</reference>
<evidence type="ECO:0000256" key="2">
    <source>
        <dbReference type="SAM" id="MobiDB-lite"/>
    </source>
</evidence>
<dbReference type="GO" id="GO:0051082">
    <property type="term" value="F:unfolded protein binding"/>
    <property type="evidence" value="ECO:0007669"/>
    <property type="project" value="TreeGrafter"/>
</dbReference>
<feature type="domain" description="CS" evidence="3">
    <location>
        <begin position="212"/>
        <end position="306"/>
    </location>
</feature>
<dbReference type="PANTHER" id="PTHR12356">
    <property type="entry name" value="NUCLEAR MOVEMENT PROTEIN NUDC"/>
    <property type="match status" value="1"/>
</dbReference>
<name>A0A2R5LB77_9ACAR</name>
<feature type="region of interest" description="Disordered" evidence="2">
    <location>
        <begin position="85"/>
        <end position="209"/>
    </location>
</feature>
<accession>A0A2R5LB77</accession>
<dbReference type="Gene3D" id="2.60.40.790">
    <property type="match status" value="1"/>
</dbReference>
<sequence>MDRNNRGIYDNALLGILSNEGQILPFLDVFFDFLYRRTDFFRIKTDTSQKMGFPPGVAKKFVQLAFQKYYNLTNEKLKREAALAQEGEIPPPAIETVEVETTAADDDDETEEENGPAGPNPEGNPEGKLRTTTSAENGVDEKEKIGEAASEREGTTPHVSRNEKEKESSAEKGEEQQTSTPKPPEAANEGQDSDYDPVQARFQSNPESYNGAIRDNYSWSQSIYDIDVRVKVGRDVSSRNQIKVDLTHTHLRVKVLNIVDGSWSVPIDDDFPWRVKLDDCIWTLVPEDHVLVNLEKCEERWWEQLLVSEPKINVRAIDPSKPFEDLDAESQAKIQELAFNNMQKQMGRKTPKQEKVENILKEAWDKEGSPFRGQPFDPDLVNISCDNL</sequence>
<dbReference type="InterPro" id="IPR025934">
    <property type="entry name" value="NudC_N_dom"/>
</dbReference>
<dbReference type="InterPro" id="IPR007052">
    <property type="entry name" value="CS_dom"/>
</dbReference>
<proteinExistence type="predicted"/>
<evidence type="ECO:0000259" key="3">
    <source>
        <dbReference type="PROSITE" id="PS51203"/>
    </source>
</evidence>
<dbReference type="Pfam" id="PF04969">
    <property type="entry name" value="CS"/>
    <property type="match status" value="1"/>
</dbReference>
<feature type="compositionally biased region" description="Low complexity" evidence="2">
    <location>
        <begin position="115"/>
        <end position="126"/>
    </location>
</feature>
<organism evidence="4">
    <name type="scientific">Ornithodoros turicata</name>
    <dbReference type="NCBI Taxonomy" id="34597"/>
    <lineage>
        <taxon>Eukaryota</taxon>
        <taxon>Metazoa</taxon>
        <taxon>Ecdysozoa</taxon>
        <taxon>Arthropoda</taxon>
        <taxon>Chelicerata</taxon>
        <taxon>Arachnida</taxon>
        <taxon>Acari</taxon>
        <taxon>Parasitiformes</taxon>
        <taxon>Ixodida</taxon>
        <taxon>Ixodoidea</taxon>
        <taxon>Argasidae</taxon>
        <taxon>Ornithodorinae</taxon>
        <taxon>Ornithodoros</taxon>
    </lineage>
</organism>
<feature type="compositionally biased region" description="Basic and acidic residues" evidence="2">
    <location>
        <begin position="139"/>
        <end position="175"/>
    </location>
</feature>
<dbReference type="InterPro" id="IPR037898">
    <property type="entry name" value="NudC_fam"/>
</dbReference>
<evidence type="ECO:0000313" key="4">
    <source>
        <dbReference type="EMBL" id="MBY06781.1"/>
    </source>
</evidence>
<dbReference type="EMBL" id="GGLE01002655">
    <property type="protein sequence ID" value="MBY06781.1"/>
    <property type="molecule type" value="Transcribed_RNA"/>
</dbReference>
<dbReference type="Pfam" id="PF14050">
    <property type="entry name" value="Nudc_N"/>
    <property type="match status" value="1"/>
</dbReference>
<keyword evidence="1" id="KW-0597">Phosphoprotein</keyword>
<dbReference type="GO" id="GO:0006457">
    <property type="term" value="P:protein folding"/>
    <property type="evidence" value="ECO:0007669"/>
    <property type="project" value="TreeGrafter"/>
</dbReference>
<protein>
    <submittedName>
        <fullName evidence="4">Putative nuclear distribution protein nudc</fullName>
    </submittedName>
</protein>